<evidence type="ECO:0008006" key="4">
    <source>
        <dbReference type="Google" id="ProtNLM"/>
    </source>
</evidence>
<dbReference type="PANTHER" id="PTHR37813:SF1">
    <property type="entry name" value="FELS-2 PROPHAGE PROTEIN"/>
    <property type="match status" value="1"/>
</dbReference>
<evidence type="ECO:0000256" key="1">
    <source>
        <dbReference type="SAM" id="Phobius"/>
    </source>
</evidence>
<comment type="caution">
    <text evidence="2">The sequence shown here is derived from an EMBL/GenBank/DDBJ whole genome shotgun (WGS) entry which is preliminary data.</text>
</comment>
<accession>A0ABU8HJR2</accession>
<feature type="transmembrane region" description="Helical" evidence="1">
    <location>
        <begin position="47"/>
        <end position="67"/>
    </location>
</feature>
<evidence type="ECO:0000313" key="2">
    <source>
        <dbReference type="EMBL" id="MEI5909451.1"/>
    </source>
</evidence>
<dbReference type="PANTHER" id="PTHR37813">
    <property type="entry name" value="FELS-2 PROPHAGE PROTEIN"/>
    <property type="match status" value="1"/>
</dbReference>
<keyword evidence="1" id="KW-1133">Transmembrane helix</keyword>
<dbReference type="Proteomes" id="UP001312865">
    <property type="component" value="Unassembled WGS sequence"/>
</dbReference>
<protein>
    <recommendedName>
        <fullName evidence="4">Phage tail tape measure protein</fullName>
    </recommendedName>
</protein>
<name>A0ABU8HJR2_9BACI</name>
<sequence length="563" mass="61814">MATIDMATYSYSLELNDESFSRGLRNADEGMGRTGGKGKKLGKAMKVAGGAMAAGIGAGVVAVTGLLSKTLETTAEINKFSQVTGMTTDEFQKWDTVMKNNGYSMEQASGDLAALGEKAMDAANGAGEGAELFGKLGVQVTDSTGKLKSQEEIFNETITALQGMEDVTERNAIASALLSTTGEELVPVLNMTTEELQNMKDNANVISEDDLQKAEEFKAGWDNVKDTFNNLLLKLGVELLPMFTSLFEWIQEHMPQIKEVTKQVFDKISEVVTILVDNFNTYLLPIFQDMKDWVVEHLPEIQAQFENTFALITELIEAALDFIMKYWNIFGDNIMNYIKTTFDTVVKIIDDAFLIIEGLLDFFIGLFTGDWERMGEGIEKIWDGLWGAIGDILSGAWGILSGAFDDLWDDISDWFSDLKDDAKKWGKNMISGFVDGIFAKIDSVSSAAATVASKIGDFIGFNSPSKKGEGRNIVKWGRNMIDGFLEGAEAMIPNAELVMNNVVSVMKPQETPQGASNNGNAKTNPMEFNITNNFPNVPLSPSEMNRKQEQSMRGMALKWGFGS</sequence>
<gene>
    <name evidence="2" type="ORF">WAK64_20695</name>
</gene>
<keyword evidence="1" id="KW-0472">Membrane</keyword>
<dbReference type="InterPro" id="IPR016024">
    <property type="entry name" value="ARM-type_fold"/>
</dbReference>
<keyword evidence="3" id="KW-1185">Reference proteome</keyword>
<dbReference type="SUPFAM" id="SSF48371">
    <property type="entry name" value="ARM repeat"/>
    <property type="match status" value="1"/>
</dbReference>
<organism evidence="2 3">
    <name type="scientific">Bacillus spongiae</name>
    <dbReference type="NCBI Taxonomy" id="2683610"/>
    <lineage>
        <taxon>Bacteria</taxon>
        <taxon>Bacillati</taxon>
        <taxon>Bacillota</taxon>
        <taxon>Bacilli</taxon>
        <taxon>Bacillales</taxon>
        <taxon>Bacillaceae</taxon>
        <taxon>Bacillus</taxon>
    </lineage>
</organism>
<dbReference type="RefSeq" id="WP_336588894.1">
    <property type="nucleotide sequence ID" value="NZ_JBBAXC010000026.1"/>
</dbReference>
<dbReference type="EMBL" id="JBBAXC010000026">
    <property type="protein sequence ID" value="MEI5909451.1"/>
    <property type="molecule type" value="Genomic_DNA"/>
</dbReference>
<evidence type="ECO:0000313" key="3">
    <source>
        <dbReference type="Proteomes" id="UP001312865"/>
    </source>
</evidence>
<keyword evidence="1" id="KW-0812">Transmembrane</keyword>
<proteinExistence type="predicted"/>
<reference evidence="2 3" key="1">
    <citation type="journal article" date="2018" name="J. Microbiol.">
        <title>Bacillus spongiae sp. nov., isolated from sponge of Jeju Island.</title>
        <authorList>
            <person name="Lee G.E."/>
            <person name="Im W.T."/>
            <person name="Park J.S."/>
        </authorList>
    </citation>
    <scope>NUCLEOTIDE SEQUENCE [LARGE SCALE GENOMIC DNA]</scope>
    <source>
        <strain evidence="2 3">135PIL107-10</strain>
    </source>
</reference>